<evidence type="ECO:0000313" key="1">
    <source>
        <dbReference type="EMBL" id="OEL17550.1"/>
    </source>
</evidence>
<sequence length="63" mass="7435">LPIRAVRSLILLVAWELWNQRNARIFRRKFTSSEDLVKIKEEATTWCAARAKWLSEIIPRVLA</sequence>
<comment type="caution">
    <text evidence="1">The sequence shown here is derived from an EMBL/GenBank/DDBJ whole genome shotgun (WGS) entry which is preliminary data.</text>
</comment>
<accession>A0A1E5UXG1</accession>
<protein>
    <submittedName>
        <fullName evidence="1">Uncharacterized protein</fullName>
    </submittedName>
</protein>
<organism evidence="1 2">
    <name type="scientific">Dichanthelium oligosanthes</name>
    <dbReference type="NCBI Taxonomy" id="888268"/>
    <lineage>
        <taxon>Eukaryota</taxon>
        <taxon>Viridiplantae</taxon>
        <taxon>Streptophyta</taxon>
        <taxon>Embryophyta</taxon>
        <taxon>Tracheophyta</taxon>
        <taxon>Spermatophyta</taxon>
        <taxon>Magnoliopsida</taxon>
        <taxon>Liliopsida</taxon>
        <taxon>Poales</taxon>
        <taxon>Poaceae</taxon>
        <taxon>PACMAD clade</taxon>
        <taxon>Panicoideae</taxon>
        <taxon>Panicodae</taxon>
        <taxon>Paniceae</taxon>
        <taxon>Dichantheliinae</taxon>
        <taxon>Dichanthelium</taxon>
    </lineage>
</organism>
<evidence type="ECO:0000313" key="2">
    <source>
        <dbReference type="Proteomes" id="UP000095767"/>
    </source>
</evidence>
<dbReference type="EMBL" id="LWDX02059676">
    <property type="protein sequence ID" value="OEL17550.1"/>
    <property type="molecule type" value="Genomic_DNA"/>
</dbReference>
<reference evidence="1 2" key="1">
    <citation type="submission" date="2016-09" db="EMBL/GenBank/DDBJ databases">
        <title>The draft genome of Dichanthelium oligosanthes: A C3 panicoid grass species.</title>
        <authorList>
            <person name="Studer A.J."/>
            <person name="Schnable J.C."/>
            <person name="Brutnell T.P."/>
        </authorList>
    </citation>
    <scope>NUCLEOTIDE SEQUENCE [LARGE SCALE GENOMIC DNA]</scope>
    <source>
        <strain evidence="2">cv. Kellogg 1175</strain>
        <tissue evidence="1">Leaf</tissue>
    </source>
</reference>
<dbReference type="OrthoDB" id="682412at2759"/>
<dbReference type="AlphaFoldDB" id="A0A1E5UXG1"/>
<feature type="non-terminal residue" evidence="1">
    <location>
        <position position="1"/>
    </location>
</feature>
<gene>
    <name evidence="1" type="ORF">BAE44_0021431</name>
</gene>
<dbReference type="Proteomes" id="UP000095767">
    <property type="component" value="Unassembled WGS sequence"/>
</dbReference>
<keyword evidence="2" id="KW-1185">Reference proteome</keyword>
<name>A0A1E5UXG1_9POAL</name>
<proteinExistence type="predicted"/>